<dbReference type="InterPro" id="IPR007348">
    <property type="entry name" value="CopC_dom"/>
</dbReference>
<dbReference type="GO" id="GO:0005886">
    <property type="term" value="C:plasma membrane"/>
    <property type="evidence" value="ECO:0007669"/>
    <property type="project" value="UniProtKB-SubCell"/>
</dbReference>
<evidence type="ECO:0000256" key="9">
    <source>
        <dbReference type="SAM" id="Phobius"/>
    </source>
</evidence>
<keyword evidence="8 9" id="KW-0472">Membrane</keyword>
<dbReference type="GO" id="GO:0006825">
    <property type="term" value="P:copper ion transport"/>
    <property type="evidence" value="ECO:0007669"/>
    <property type="project" value="InterPro"/>
</dbReference>
<evidence type="ECO:0000313" key="13">
    <source>
        <dbReference type="EMBL" id="MBB5364424.1"/>
    </source>
</evidence>
<dbReference type="Pfam" id="PF05425">
    <property type="entry name" value="CopD"/>
    <property type="match status" value="1"/>
</dbReference>
<evidence type="ECO:0000256" key="7">
    <source>
        <dbReference type="ARBA" id="ARBA00023008"/>
    </source>
</evidence>
<keyword evidence="5 10" id="KW-0732">Signal</keyword>
<evidence type="ECO:0000256" key="2">
    <source>
        <dbReference type="ARBA" id="ARBA00022475"/>
    </source>
</evidence>
<evidence type="ECO:0000256" key="5">
    <source>
        <dbReference type="ARBA" id="ARBA00022729"/>
    </source>
</evidence>
<comment type="subcellular location">
    <subcellularLocation>
        <location evidence="1">Cell membrane</location>
        <topology evidence="1">Multi-pass membrane protein</topology>
    </subcellularLocation>
</comment>
<proteinExistence type="predicted"/>
<keyword evidence="6 9" id="KW-1133">Transmembrane helix</keyword>
<keyword evidence="4" id="KW-0479">Metal-binding</keyword>
<dbReference type="GO" id="GO:0042597">
    <property type="term" value="C:periplasmic space"/>
    <property type="evidence" value="ECO:0007669"/>
    <property type="project" value="InterPro"/>
</dbReference>
<keyword evidence="3 9" id="KW-0812">Transmembrane</keyword>
<keyword evidence="7" id="KW-0186">Copper</keyword>
<keyword evidence="2" id="KW-1003">Cell membrane</keyword>
<dbReference type="Pfam" id="PF04234">
    <property type="entry name" value="CopC"/>
    <property type="match status" value="1"/>
</dbReference>
<evidence type="ECO:0000256" key="3">
    <source>
        <dbReference type="ARBA" id="ARBA00022692"/>
    </source>
</evidence>
<dbReference type="GO" id="GO:0005507">
    <property type="term" value="F:copper ion binding"/>
    <property type="evidence" value="ECO:0007669"/>
    <property type="project" value="InterPro"/>
</dbReference>
<protein>
    <submittedName>
        <fullName evidence="13">Copper transport protein</fullName>
    </submittedName>
</protein>
<sequence>MTHITGRWVRSVLALSVTLSLSWLSSAAAHAFLVNTLPRAGARFTEAPQELALQFSEAVSPRSAQVKVRALQGGPLEVRELHPGADAQNLLATLPPLKPDVYVVSWQVMADDGHLSSGEFAFGVGAGGAIPGVQDNVDGVPLLWVTGSALLLVGLALALGGWISERFVWRKQGVPRAWIGVGAVLAVLGSAVHLVALAGSGPRATSVILTSRPGVAAGLALLAFLVSACLTRGRFRGWAGLPMVGGALAVTWQGHLGNAETFWLTPLGLAHLLLAAVWVGALVHFGQVTWVRRNVAWSDALRRGAWRYAKLAAWSVPPLLLLGLLLAWSQVDAPGDLWTTRYGQLLLAKVTLVLAALGLAVLARSRLVPARTAQPLRLARLVLAEVGTLLVILVLSAGLVNATPPRALTAANILSAAPPIGPAVRAADQAGSLSVYVLAAEGDLRVEVVQPTGKPGDRTRLWVNGEAPGGAFTLPLRSCGRGCFHAPFGWKPGETTVRVKATDPEWPGGTAEVKLRWPPGPDQTAQLAQVVKAMKHAGTFDVTEQAPRSLDPTPHTFPLTAETLAATDVYVGGGAEDVREVGRDAQGYTVLSLFVPGSSLWYELHVDGHRRIRRERIVGPGYGVNRTIEYPQLLEDGSP</sequence>
<dbReference type="EMBL" id="JACHFL010000010">
    <property type="protein sequence ID" value="MBB5364424.1"/>
    <property type="molecule type" value="Genomic_DNA"/>
</dbReference>
<dbReference type="InterPro" id="IPR008457">
    <property type="entry name" value="Cu-R_CopD_dom"/>
</dbReference>
<keyword evidence="14" id="KW-1185">Reference proteome</keyword>
<dbReference type="InterPro" id="IPR032694">
    <property type="entry name" value="CopC/D"/>
</dbReference>
<evidence type="ECO:0000259" key="12">
    <source>
        <dbReference type="Pfam" id="PF05425"/>
    </source>
</evidence>
<evidence type="ECO:0000256" key="6">
    <source>
        <dbReference type="ARBA" id="ARBA00022989"/>
    </source>
</evidence>
<dbReference type="RefSeq" id="WP_184134821.1">
    <property type="nucleotide sequence ID" value="NZ_JACHFL010000010.1"/>
</dbReference>
<accession>A0A7W8NEK2</accession>
<dbReference type="GO" id="GO:0046688">
    <property type="term" value="P:response to copper ion"/>
    <property type="evidence" value="ECO:0007669"/>
    <property type="project" value="InterPro"/>
</dbReference>
<feature type="transmembrane region" description="Helical" evidence="9">
    <location>
        <begin position="268"/>
        <end position="290"/>
    </location>
</feature>
<feature type="signal peptide" evidence="10">
    <location>
        <begin position="1"/>
        <end position="31"/>
    </location>
</feature>
<dbReference type="AlphaFoldDB" id="A0A7W8NEK2"/>
<evidence type="ECO:0000256" key="1">
    <source>
        <dbReference type="ARBA" id="ARBA00004651"/>
    </source>
</evidence>
<dbReference type="PANTHER" id="PTHR34820">
    <property type="entry name" value="INNER MEMBRANE PROTEIN YEBZ"/>
    <property type="match status" value="1"/>
</dbReference>
<evidence type="ECO:0000256" key="8">
    <source>
        <dbReference type="ARBA" id="ARBA00023136"/>
    </source>
</evidence>
<comment type="caution">
    <text evidence="13">The sequence shown here is derived from an EMBL/GenBank/DDBJ whole genome shotgun (WGS) entry which is preliminary data.</text>
</comment>
<dbReference type="Proteomes" id="UP000552709">
    <property type="component" value="Unassembled WGS sequence"/>
</dbReference>
<feature type="domain" description="Copper resistance protein D" evidence="12">
    <location>
        <begin position="307"/>
        <end position="399"/>
    </location>
</feature>
<dbReference type="Gene3D" id="2.60.40.1220">
    <property type="match status" value="1"/>
</dbReference>
<evidence type="ECO:0000313" key="14">
    <source>
        <dbReference type="Proteomes" id="UP000552709"/>
    </source>
</evidence>
<evidence type="ECO:0000256" key="4">
    <source>
        <dbReference type="ARBA" id="ARBA00022723"/>
    </source>
</evidence>
<feature type="transmembrane region" description="Helical" evidence="9">
    <location>
        <begin position="382"/>
        <end position="400"/>
    </location>
</feature>
<feature type="transmembrane region" description="Helical" evidence="9">
    <location>
        <begin position="176"/>
        <end position="199"/>
    </location>
</feature>
<feature type="transmembrane region" description="Helical" evidence="9">
    <location>
        <begin position="311"/>
        <end position="330"/>
    </location>
</feature>
<name>A0A7W8NEK2_9DEIO</name>
<dbReference type="PANTHER" id="PTHR34820:SF4">
    <property type="entry name" value="INNER MEMBRANE PROTEIN YEBZ"/>
    <property type="match status" value="1"/>
</dbReference>
<feature type="transmembrane region" description="Helical" evidence="9">
    <location>
        <begin position="142"/>
        <end position="164"/>
    </location>
</feature>
<evidence type="ECO:0000256" key="10">
    <source>
        <dbReference type="SAM" id="SignalP"/>
    </source>
</evidence>
<dbReference type="InterPro" id="IPR014755">
    <property type="entry name" value="Cu-Rt/internalin_Ig-like"/>
</dbReference>
<feature type="transmembrane region" description="Helical" evidence="9">
    <location>
        <begin position="342"/>
        <end position="362"/>
    </location>
</feature>
<evidence type="ECO:0000259" key="11">
    <source>
        <dbReference type="Pfam" id="PF04234"/>
    </source>
</evidence>
<gene>
    <name evidence="13" type="ORF">HNQ08_003536</name>
</gene>
<organism evidence="13 14">
    <name type="scientific">Deinococcus humi</name>
    <dbReference type="NCBI Taxonomy" id="662880"/>
    <lineage>
        <taxon>Bacteria</taxon>
        <taxon>Thermotogati</taxon>
        <taxon>Deinococcota</taxon>
        <taxon>Deinococci</taxon>
        <taxon>Deinococcales</taxon>
        <taxon>Deinococcaceae</taxon>
        <taxon>Deinococcus</taxon>
    </lineage>
</organism>
<dbReference type="InterPro" id="IPR014756">
    <property type="entry name" value="Ig_E-set"/>
</dbReference>
<feature type="transmembrane region" description="Helical" evidence="9">
    <location>
        <begin position="211"/>
        <end position="230"/>
    </location>
</feature>
<dbReference type="SUPFAM" id="SSF81296">
    <property type="entry name" value="E set domains"/>
    <property type="match status" value="1"/>
</dbReference>
<feature type="transmembrane region" description="Helical" evidence="9">
    <location>
        <begin position="237"/>
        <end position="256"/>
    </location>
</feature>
<reference evidence="13 14" key="1">
    <citation type="submission" date="2020-08" db="EMBL/GenBank/DDBJ databases">
        <title>Genomic Encyclopedia of Type Strains, Phase IV (KMG-IV): sequencing the most valuable type-strain genomes for metagenomic binning, comparative biology and taxonomic classification.</title>
        <authorList>
            <person name="Goeker M."/>
        </authorList>
    </citation>
    <scope>NUCLEOTIDE SEQUENCE [LARGE SCALE GENOMIC DNA]</scope>
    <source>
        <strain evidence="13 14">DSM 27939</strain>
    </source>
</reference>
<feature type="chain" id="PRO_5030778976" evidence="10">
    <location>
        <begin position="32"/>
        <end position="639"/>
    </location>
</feature>
<feature type="domain" description="CopC" evidence="11">
    <location>
        <begin position="30"/>
        <end position="124"/>
    </location>
</feature>